<evidence type="ECO:0000313" key="11">
    <source>
        <dbReference type="EMBL" id="EPE05385.1"/>
    </source>
</evidence>
<evidence type="ECO:0000256" key="7">
    <source>
        <dbReference type="SAM" id="Coils"/>
    </source>
</evidence>
<dbReference type="Pfam" id="PF04042">
    <property type="entry name" value="DNA_pol_E_B"/>
    <property type="match status" value="1"/>
</dbReference>
<comment type="similarity">
    <text evidence="2 6">Belongs to the DNA polymerase alpha subunit B family.</text>
</comment>
<evidence type="ECO:0000259" key="10">
    <source>
        <dbReference type="Pfam" id="PF22062"/>
    </source>
</evidence>
<evidence type="ECO:0000256" key="8">
    <source>
        <dbReference type="SAM" id="MobiDB-lite"/>
    </source>
</evidence>
<keyword evidence="12" id="KW-1185">Reference proteome</keyword>
<dbReference type="OrthoDB" id="336885at2759"/>
<name>S3CX25_OPHP1</name>
<feature type="region of interest" description="Disordered" evidence="8">
    <location>
        <begin position="98"/>
        <end position="122"/>
    </location>
</feature>
<feature type="coiled-coil region" evidence="7">
    <location>
        <begin position="64"/>
        <end position="91"/>
    </location>
</feature>
<dbReference type="PANTHER" id="PTHR23061">
    <property type="entry name" value="DNA POLYMERASE 2 ALPHA 70 KDA SUBUNIT"/>
    <property type="match status" value="1"/>
</dbReference>
<dbReference type="FunFam" id="3.60.21.60:FF:000005">
    <property type="entry name" value="DNA polymerase alpha subunit B"/>
    <property type="match status" value="1"/>
</dbReference>
<keyword evidence="7" id="KW-0175">Coiled coil</keyword>
<evidence type="ECO:0000256" key="5">
    <source>
        <dbReference type="ARBA" id="ARBA00023242"/>
    </source>
</evidence>
<evidence type="ECO:0000259" key="9">
    <source>
        <dbReference type="Pfam" id="PF04042"/>
    </source>
</evidence>
<evidence type="ECO:0000313" key="12">
    <source>
        <dbReference type="Proteomes" id="UP000016923"/>
    </source>
</evidence>
<dbReference type="FunFam" id="3.60.21.60:FF:000008">
    <property type="entry name" value="DNA polymerase alpha subunit B"/>
    <property type="match status" value="1"/>
</dbReference>
<dbReference type="HOGENOM" id="CLU_014923_1_0_1"/>
<accession>S3CX25</accession>
<dbReference type="InterPro" id="IPR054300">
    <property type="entry name" value="OB_DPOA2"/>
</dbReference>
<feature type="compositionally biased region" description="Basic and acidic residues" evidence="8">
    <location>
        <begin position="403"/>
        <end position="413"/>
    </location>
</feature>
<gene>
    <name evidence="11" type="ORF">F503_02124</name>
</gene>
<dbReference type="GO" id="GO:0005658">
    <property type="term" value="C:alpha DNA polymerase:primase complex"/>
    <property type="evidence" value="ECO:0007669"/>
    <property type="project" value="TreeGrafter"/>
</dbReference>
<dbReference type="EMBL" id="KE148156">
    <property type="protein sequence ID" value="EPE05385.1"/>
    <property type="molecule type" value="Genomic_DNA"/>
</dbReference>
<evidence type="ECO:0000256" key="6">
    <source>
        <dbReference type="PIRNR" id="PIRNR018300"/>
    </source>
</evidence>
<sequence length="719" mass="77783">MMADVAKLNERFAAGDDQLEPDIVYQLQSIMNMHGLPVQELFYKWEAYCIKFDVQESVQSALTIERLRAFKQDLQDSLERRNQEQKQASANVIGGLHVSGGHKKIKTEPRSSLGGGGGTPRNAGKADVFGLLGGIMPSTPSGRKVIGGGSAKKNGSVSVKPETPSMSRVRGIQPGSSPVSSQVSHVSDGAPATPFSDRANAGDVIEALNDHLPAYEPLIAVPYATPRIKVTTSSDQKKLIYKPMAMKLSEASATLDERIEDFADIVMQHYKEKYGETAFGSAATWDTAEIIAVGRIASDAVSSSTGTGAKQLNAASIVFETSRRMGGGLRVPLDLSRLKGYQFFPGQIVALRGSNTTGSSFVVSEVLEIPLLPNAASSPAALAVHRARLATSDDGDVDMDLEGDAKDTKDTKDPPPLNVLFASGPYTVDTNLDFEALHALVSVASDKAVDAVVLSGPFIDADHPMIATGDFDLPHDYMQSEGYNPDESTMTTVFRTMISPALQRLVVANPSVTVLLVPSVRDVINKHVAWPQAPFSRRGLALPQNIKIVGNPVTVSFNEMLMGLSSQDIIYELRHEELAHGRVDEANAVSRACRYLLEQRHFFPLFPPVDRRRLPKTGVEEHEQNGLATGAMLDTKYLTLGEMVNVRPDVMLVPSAMPPFAKVVESVLMINPGYLSKRRGPGTYARMTLYPPPVLAGAEGAEVVGHKIFERARVEITRI</sequence>
<comment type="function">
    <text evidence="6">Accessory subunit of the DNA polymerase alpha complex (also known as the alpha DNA polymerase-primase complex) which plays an essential role in the initiation of DNA synthesis.</text>
</comment>
<dbReference type="STRING" id="1262450.S3CX25"/>
<dbReference type="GO" id="GO:0006270">
    <property type="term" value="P:DNA replication initiation"/>
    <property type="evidence" value="ECO:0007669"/>
    <property type="project" value="TreeGrafter"/>
</dbReference>
<proteinExistence type="inferred from homology"/>
<keyword evidence="4 6" id="KW-0235">DNA replication</keyword>
<dbReference type="OMA" id="PFLDIEH"/>
<dbReference type="AlphaFoldDB" id="S3CX25"/>
<keyword evidence="5 6" id="KW-0539">Nucleus</keyword>
<feature type="region of interest" description="Disordered" evidence="8">
    <location>
        <begin position="394"/>
        <end position="416"/>
    </location>
</feature>
<dbReference type="Gene3D" id="3.60.21.60">
    <property type="match status" value="2"/>
</dbReference>
<feature type="domain" description="DNA polymerase alpha/delta/epsilon subunit B" evidence="9">
    <location>
        <begin position="419"/>
        <end position="662"/>
    </location>
</feature>
<reference evidence="11 12" key="1">
    <citation type="journal article" date="2013" name="BMC Genomics">
        <title>The genome and transcriptome of the pine saprophyte Ophiostoma piceae, and a comparison with the bark beetle-associated pine pathogen Grosmannia clavigera.</title>
        <authorList>
            <person name="Haridas S."/>
            <person name="Wang Y."/>
            <person name="Lim L."/>
            <person name="Massoumi Alamouti S."/>
            <person name="Jackman S."/>
            <person name="Docking R."/>
            <person name="Robertson G."/>
            <person name="Birol I."/>
            <person name="Bohlmann J."/>
            <person name="Breuil C."/>
        </authorList>
    </citation>
    <scope>NUCLEOTIDE SEQUENCE [LARGE SCALE GENOMIC DNA]</scope>
    <source>
        <strain evidence="11 12">UAMH 11346</strain>
    </source>
</reference>
<dbReference type="eggNOG" id="KOG1625">
    <property type="taxonomic scope" value="Eukaryota"/>
</dbReference>
<dbReference type="Pfam" id="PF22062">
    <property type="entry name" value="OB_DPOA2"/>
    <property type="match status" value="1"/>
</dbReference>
<protein>
    <recommendedName>
        <fullName evidence="3 6">DNA polymerase alpha subunit B</fullName>
    </recommendedName>
</protein>
<dbReference type="InterPro" id="IPR016722">
    <property type="entry name" value="DNA_pol_alpha_bsu"/>
</dbReference>
<evidence type="ECO:0000256" key="2">
    <source>
        <dbReference type="ARBA" id="ARBA00007299"/>
    </source>
</evidence>
<dbReference type="InterPro" id="IPR007185">
    <property type="entry name" value="DNA_pol_a/d/e_bsu"/>
</dbReference>
<dbReference type="PIRSF" id="PIRSF018300">
    <property type="entry name" value="DNA_pol_alph_2"/>
    <property type="match status" value="1"/>
</dbReference>
<dbReference type="Proteomes" id="UP000016923">
    <property type="component" value="Unassembled WGS sequence"/>
</dbReference>
<feature type="compositionally biased region" description="Low complexity" evidence="8">
    <location>
        <begin position="176"/>
        <end position="187"/>
    </location>
</feature>
<feature type="region of interest" description="Disordered" evidence="8">
    <location>
        <begin position="140"/>
        <end position="195"/>
    </location>
</feature>
<feature type="domain" description="DNA polymerase alpha subunit B OB" evidence="10">
    <location>
        <begin position="253"/>
        <end position="368"/>
    </location>
</feature>
<evidence type="ECO:0000256" key="1">
    <source>
        <dbReference type="ARBA" id="ARBA00004123"/>
    </source>
</evidence>
<dbReference type="VEuPathDB" id="FungiDB:F503_02124"/>
<evidence type="ECO:0000256" key="4">
    <source>
        <dbReference type="ARBA" id="ARBA00022705"/>
    </source>
</evidence>
<comment type="subcellular location">
    <subcellularLocation>
        <location evidence="1 6">Nucleus</location>
    </subcellularLocation>
</comment>
<evidence type="ECO:0000256" key="3">
    <source>
        <dbReference type="ARBA" id="ARBA00018596"/>
    </source>
</evidence>
<dbReference type="PANTHER" id="PTHR23061:SF12">
    <property type="entry name" value="DNA POLYMERASE ALPHA SUBUNIT B"/>
    <property type="match status" value="1"/>
</dbReference>
<organism evidence="11 12">
    <name type="scientific">Ophiostoma piceae (strain UAMH 11346)</name>
    <name type="common">Sap stain fungus</name>
    <dbReference type="NCBI Taxonomy" id="1262450"/>
    <lineage>
        <taxon>Eukaryota</taxon>
        <taxon>Fungi</taxon>
        <taxon>Dikarya</taxon>
        <taxon>Ascomycota</taxon>
        <taxon>Pezizomycotina</taxon>
        <taxon>Sordariomycetes</taxon>
        <taxon>Sordariomycetidae</taxon>
        <taxon>Ophiostomatales</taxon>
        <taxon>Ophiostomataceae</taxon>
        <taxon>Ophiostoma</taxon>
    </lineage>
</organism>
<dbReference type="GO" id="GO:0003677">
    <property type="term" value="F:DNA binding"/>
    <property type="evidence" value="ECO:0007669"/>
    <property type="project" value="InterPro"/>
</dbReference>